<organism evidence="2 3">
    <name type="scientific">Fusarium oxysporum f. sp. lycopersici (strain 4287 / CBS 123668 / FGSC 9935 / NRRL 34936)</name>
    <name type="common">Fusarium vascular wilt of tomato</name>
    <dbReference type="NCBI Taxonomy" id="426428"/>
    <lineage>
        <taxon>Eukaryota</taxon>
        <taxon>Fungi</taxon>
        <taxon>Dikarya</taxon>
        <taxon>Ascomycota</taxon>
        <taxon>Pezizomycotina</taxon>
        <taxon>Sordariomycetes</taxon>
        <taxon>Hypocreomycetidae</taxon>
        <taxon>Hypocreales</taxon>
        <taxon>Nectriaceae</taxon>
        <taxon>Fusarium</taxon>
        <taxon>Fusarium oxysporum species complex</taxon>
    </lineage>
</organism>
<feature type="chain" id="PRO_5005325309" evidence="1">
    <location>
        <begin position="24"/>
        <end position="196"/>
    </location>
</feature>
<feature type="signal peptide" evidence="1">
    <location>
        <begin position="1"/>
        <end position="23"/>
    </location>
</feature>
<gene>
    <name evidence="2" type="ORF">FOXG_18831</name>
</gene>
<proteinExistence type="predicted"/>
<evidence type="ECO:0000313" key="2">
    <source>
        <dbReference type="EMBL" id="KNB01142.1"/>
    </source>
</evidence>
<dbReference type="EMBL" id="DS231699">
    <property type="protein sequence ID" value="KNB01142.1"/>
    <property type="molecule type" value="Genomic_DNA"/>
</dbReference>
<dbReference type="RefSeq" id="XP_018239187.1">
    <property type="nucleotide sequence ID" value="XM_018398967.1"/>
</dbReference>
<keyword evidence="1" id="KW-0732">Signal</keyword>
<evidence type="ECO:0000256" key="1">
    <source>
        <dbReference type="SAM" id="SignalP"/>
    </source>
</evidence>
<name>A0A0J9WJZ5_FUSO4</name>
<sequence>MFFLSWPITTYIIVISFTSTSLQVQPDPTLQITSLCFFQQHSRLPITQPGPFYSIVFQLKHPPETYMCTTAMCIAHYLHYHHVPPCYRPTGLNYYYSYCAAAHYDPVTSQPLAPCDSVSTSSPGGDLNDPCTMSQCLIDPGCRSGACRLADLNGQWKCCMCGRRENFDYQCFNARSADVRMYCTHQVCENCTADET</sequence>
<dbReference type="KEGG" id="fox:FOXG_18831"/>
<dbReference type="OrthoDB" id="5220127at2759"/>
<accession>A0A0J9WJZ5</accession>
<reference evidence="2" key="1">
    <citation type="submission" date="2007-04" db="EMBL/GenBank/DDBJ databases">
        <authorList>
            <consortium name="The Broad Institute Genome Sequencing Platform"/>
            <person name="Birren B."/>
            <person name="Lander E."/>
            <person name="Galagan J."/>
            <person name="Nusbaum C."/>
            <person name="Devon K."/>
            <person name="Ma L.-J."/>
            <person name="Jaffe D."/>
            <person name="Butler J."/>
            <person name="Alvarez P."/>
            <person name="Gnerre S."/>
            <person name="Grabherr M."/>
            <person name="Kleber M."/>
            <person name="Mauceli E."/>
            <person name="Brockman W."/>
            <person name="MacCallum I.A."/>
            <person name="Young S."/>
            <person name="LaButti K."/>
            <person name="DeCaprio D."/>
            <person name="Crawford M."/>
            <person name="Koehrsen M."/>
            <person name="Engels R."/>
            <person name="Montgomery P."/>
            <person name="Pearson M."/>
            <person name="Howarth C."/>
            <person name="Larson L."/>
            <person name="White J."/>
            <person name="O'Leary S."/>
            <person name="Kodira C."/>
            <person name="Zeng Q."/>
            <person name="Yandava C."/>
            <person name="Alvarado L."/>
            <person name="Kistler C."/>
            <person name="Shim W.-B."/>
            <person name="Kang S."/>
            <person name="Woloshuk C."/>
        </authorList>
    </citation>
    <scope>NUCLEOTIDE SEQUENCE</scope>
    <source>
        <strain evidence="2">4287</strain>
    </source>
</reference>
<reference evidence="2" key="2">
    <citation type="journal article" date="2010" name="Nature">
        <title>Comparative genomics reveals mobile pathogenicity chromosomes in Fusarium.</title>
        <authorList>
            <person name="Ma L.J."/>
            <person name="van der Does H.C."/>
            <person name="Borkovich K.A."/>
            <person name="Coleman J.J."/>
            <person name="Daboussi M.J."/>
            <person name="Di Pietro A."/>
            <person name="Dufresne M."/>
            <person name="Freitag M."/>
            <person name="Grabherr M."/>
            <person name="Henrissat B."/>
            <person name="Houterman P.M."/>
            <person name="Kang S."/>
            <person name="Shim W.B."/>
            <person name="Woloshuk C."/>
            <person name="Xie X."/>
            <person name="Xu J.R."/>
            <person name="Antoniw J."/>
            <person name="Baker S.E."/>
            <person name="Bluhm B.H."/>
            <person name="Breakspear A."/>
            <person name="Brown D.W."/>
            <person name="Butchko R.A."/>
            <person name="Chapman S."/>
            <person name="Coulson R."/>
            <person name="Coutinho P.M."/>
            <person name="Danchin E.G."/>
            <person name="Diener A."/>
            <person name="Gale L.R."/>
            <person name="Gardiner D.M."/>
            <person name="Goff S."/>
            <person name="Hammond-Kosack K.E."/>
            <person name="Hilburn K."/>
            <person name="Hua-Van A."/>
            <person name="Jonkers W."/>
            <person name="Kazan K."/>
            <person name="Kodira C.D."/>
            <person name="Koehrsen M."/>
            <person name="Kumar L."/>
            <person name="Lee Y.H."/>
            <person name="Li L."/>
            <person name="Manners J.M."/>
            <person name="Miranda-Saavedra D."/>
            <person name="Mukherjee M."/>
            <person name="Park G."/>
            <person name="Park J."/>
            <person name="Park S.Y."/>
            <person name="Proctor R.H."/>
            <person name="Regev A."/>
            <person name="Ruiz-Roldan M.C."/>
            <person name="Sain D."/>
            <person name="Sakthikumar S."/>
            <person name="Sykes S."/>
            <person name="Schwartz D.C."/>
            <person name="Turgeon B.G."/>
            <person name="Wapinski I."/>
            <person name="Yoder O."/>
            <person name="Young S."/>
            <person name="Zeng Q."/>
            <person name="Zhou S."/>
            <person name="Galagan J."/>
            <person name="Cuomo C.A."/>
            <person name="Kistler H.C."/>
            <person name="Rep M."/>
        </authorList>
    </citation>
    <scope>NUCLEOTIDE SEQUENCE [LARGE SCALE GENOMIC DNA]</scope>
    <source>
        <strain evidence="2">4287</strain>
    </source>
</reference>
<protein>
    <submittedName>
        <fullName evidence="2">Uncharacterized protein</fullName>
    </submittedName>
</protein>
<dbReference type="AlphaFoldDB" id="A0A0J9WJZ5"/>
<dbReference type="Proteomes" id="UP000009097">
    <property type="component" value="Unassembled WGS sequence"/>
</dbReference>
<dbReference type="VEuPathDB" id="FungiDB:FOXG_18831"/>
<dbReference type="GeneID" id="28959537"/>
<evidence type="ECO:0000313" key="3">
    <source>
        <dbReference type="Proteomes" id="UP000009097"/>
    </source>
</evidence>